<protein>
    <submittedName>
        <fullName evidence="2">Uncharacterized protein</fullName>
    </submittedName>
</protein>
<name>A0A8S5UGZ5_9CAUD</name>
<reference evidence="2" key="1">
    <citation type="journal article" date="2021" name="Proc. Natl. Acad. Sci. U.S.A.">
        <title>A Catalog of Tens of Thousands of Viruses from Human Metagenomes Reveals Hidden Associations with Chronic Diseases.</title>
        <authorList>
            <person name="Tisza M.J."/>
            <person name="Buck C.B."/>
        </authorList>
    </citation>
    <scope>NUCLEOTIDE SEQUENCE</scope>
    <source>
        <strain evidence="2">Ctshb19</strain>
    </source>
</reference>
<organism evidence="2">
    <name type="scientific">Myoviridae sp. ctshb19</name>
    <dbReference type="NCBI Taxonomy" id="2825194"/>
    <lineage>
        <taxon>Viruses</taxon>
        <taxon>Duplodnaviria</taxon>
        <taxon>Heunggongvirae</taxon>
        <taxon>Uroviricota</taxon>
        <taxon>Caudoviricetes</taxon>
    </lineage>
</organism>
<dbReference type="EMBL" id="BK016086">
    <property type="protein sequence ID" value="DAF93751.1"/>
    <property type="molecule type" value="Genomic_DNA"/>
</dbReference>
<proteinExistence type="predicted"/>
<feature type="compositionally biased region" description="Basic residues" evidence="1">
    <location>
        <begin position="16"/>
        <end position="33"/>
    </location>
</feature>
<evidence type="ECO:0000313" key="2">
    <source>
        <dbReference type="EMBL" id="DAF93751.1"/>
    </source>
</evidence>
<sequence length="33" mass="3705">MGKRGQKVKQGELGNRVHKARPVHKAHKACKVQ</sequence>
<evidence type="ECO:0000256" key="1">
    <source>
        <dbReference type="SAM" id="MobiDB-lite"/>
    </source>
</evidence>
<feature type="region of interest" description="Disordered" evidence="1">
    <location>
        <begin position="1"/>
        <end position="33"/>
    </location>
</feature>
<accession>A0A8S5UGZ5</accession>